<dbReference type="AlphaFoldDB" id="A0A1H4K653"/>
<dbReference type="PANTHER" id="PTHR10009:SF18">
    <property type="entry name" value="PROTEIN YELLOW-LIKE PROTEIN"/>
    <property type="match status" value="1"/>
</dbReference>
<dbReference type="Proteomes" id="UP000182409">
    <property type="component" value="Unassembled WGS sequence"/>
</dbReference>
<feature type="chain" id="PRO_5010267371" evidence="4">
    <location>
        <begin position="30"/>
        <end position="412"/>
    </location>
</feature>
<evidence type="ECO:0000256" key="1">
    <source>
        <dbReference type="ARBA" id="ARBA00004613"/>
    </source>
</evidence>
<dbReference type="InterPro" id="IPR017996">
    <property type="entry name" value="MRJP/yellow-related"/>
</dbReference>
<feature type="compositionally biased region" description="Polar residues" evidence="3">
    <location>
        <begin position="96"/>
        <end position="109"/>
    </location>
</feature>
<dbReference type="PANTHER" id="PTHR10009">
    <property type="entry name" value="PROTEIN YELLOW-RELATED"/>
    <property type="match status" value="1"/>
</dbReference>
<keyword evidence="4" id="KW-0732">Signal</keyword>
<evidence type="ECO:0000313" key="5">
    <source>
        <dbReference type="EMBL" id="SEB53766.1"/>
    </source>
</evidence>
<gene>
    <name evidence="5" type="ORF">SAMN05443244_1017</name>
</gene>
<name>A0A1H4K653_9BACT</name>
<proteinExistence type="predicted"/>
<dbReference type="OrthoDB" id="9797664at2"/>
<dbReference type="SUPFAM" id="SSF101898">
    <property type="entry name" value="NHL repeat"/>
    <property type="match status" value="1"/>
</dbReference>
<dbReference type="Pfam" id="PF03022">
    <property type="entry name" value="MRJP"/>
    <property type="match status" value="1"/>
</dbReference>
<organism evidence="5 6">
    <name type="scientific">Terriglobus roseus</name>
    <dbReference type="NCBI Taxonomy" id="392734"/>
    <lineage>
        <taxon>Bacteria</taxon>
        <taxon>Pseudomonadati</taxon>
        <taxon>Acidobacteriota</taxon>
        <taxon>Terriglobia</taxon>
        <taxon>Terriglobales</taxon>
        <taxon>Acidobacteriaceae</taxon>
        <taxon>Terriglobus</taxon>
    </lineage>
</organism>
<evidence type="ECO:0000256" key="4">
    <source>
        <dbReference type="SAM" id="SignalP"/>
    </source>
</evidence>
<accession>A0A1H4K653</accession>
<sequence length="412" mass="44278">MKTSFRNAVLVLPILFSGAPLLSYGQVLAHDIPVGHLEQVATFNGPMPTGVTVSRTNRIFVNFPRWGDDVPFTVAEVINGKAVPFPDPKINDWPGRNTSDPTQYKDQGQNESHFVSVQSVVVDPANRLWVLDTGSPMLKNALPGGPKLVAIDLATNKVVKRILLPSSVAGPTSYMNDVRFDLRIGSPAGPDGIHGIAYITDSSEKGPTGFVVVDLATGQSWRKLDDIDAVKPELGFLMFAEGRPLYKTEPGKPAKPGIFANDSLAISADGSKLFFCPVSSTKLYSVPTAALRDKSLTAEATAKQVALVTGKESSDGLESDAGGNVYSTAPASGSILKISPNSNFAGGVEVSTLVHDPRLLWPDTMSLSDDGYLYVTANQLFNQPSMHNGKDLRQKPYTLFRVKVDAKPVRLQ</sequence>
<dbReference type="EMBL" id="FNSD01000001">
    <property type="protein sequence ID" value="SEB53766.1"/>
    <property type="molecule type" value="Genomic_DNA"/>
</dbReference>
<comment type="subcellular location">
    <subcellularLocation>
        <location evidence="1">Secreted</location>
    </subcellularLocation>
</comment>
<evidence type="ECO:0000313" key="6">
    <source>
        <dbReference type="Proteomes" id="UP000182409"/>
    </source>
</evidence>
<evidence type="ECO:0000256" key="3">
    <source>
        <dbReference type="SAM" id="MobiDB-lite"/>
    </source>
</evidence>
<evidence type="ECO:0000256" key="2">
    <source>
        <dbReference type="ARBA" id="ARBA00022525"/>
    </source>
</evidence>
<dbReference type="GO" id="GO:0005576">
    <property type="term" value="C:extracellular region"/>
    <property type="evidence" value="ECO:0007669"/>
    <property type="project" value="UniProtKB-SubCell"/>
</dbReference>
<feature type="signal peptide" evidence="4">
    <location>
        <begin position="1"/>
        <end position="29"/>
    </location>
</feature>
<feature type="region of interest" description="Disordered" evidence="3">
    <location>
        <begin position="88"/>
        <end position="109"/>
    </location>
</feature>
<protein>
    <submittedName>
        <fullName evidence="5">Sugar lactone lactonase YvrE</fullName>
    </submittedName>
</protein>
<reference evidence="5 6" key="1">
    <citation type="submission" date="2016-10" db="EMBL/GenBank/DDBJ databases">
        <authorList>
            <person name="de Groot N.N."/>
        </authorList>
    </citation>
    <scope>NUCLEOTIDE SEQUENCE [LARGE SCALE GENOMIC DNA]</scope>
    <source>
        <strain evidence="5 6">AB35.6</strain>
    </source>
</reference>
<dbReference type="InterPro" id="IPR011042">
    <property type="entry name" value="6-blade_b-propeller_TolB-like"/>
</dbReference>
<dbReference type="Gene3D" id="2.120.10.30">
    <property type="entry name" value="TolB, C-terminal domain"/>
    <property type="match status" value="1"/>
</dbReference>
<keyword evidence="2" id="KW-0964">Secreted</keyword>